<feature type="compositionally biased region" description="Polar residues" evidence="1">
    <location>
        <begin position="160"/>
        <end position="171"/>
    </location>
</feature>
<reference evidence="2" key="2">
    <citation type="submission" date="2010-07" db="EMBL/GenBank/DDBJ databases">
        <authorList>
            <consortium name="The Broad Institute Genome Sequencing Platform"/>
            <consortium name="Broad Institute Genome Sequencing Center for Infectious Disease"/>
            <person name="Ma L.-J."/>
            <person name="Dead R."/>
            <person name="Young S."/>
            <person name="Zeng Q."/>
            <person name="Koehrsen M."/>
            <person name="Alvarado L."/>
            <person name="Berlin A."/>
            <person name="Chapman S.B."/>
            <person name="Chen Z."/>
            <person name="Freedman E."/>
            <person name="Gellesch M."/>
            <person name="Goldberg J."/>
            <person name="Griggs A."/>
            <person name="Gujja S."/>
            <person name="Heilman E.R."/>
            <person name="Heiman D."/>
            <person name="Hepburn T."/>
            <person name="Howarth C."/>
            <person name="Jen D."/>
            <person name="Larson L."/>
            <person name="Mehta T."/>
            <person name="Neiman D."/>
            <person name="Pearson M."/>
            <person name="Roberts A."/>
            <person name="Saif S."/>
            <person name="Shea T."/>
            <person name="Shenoy N."/>
            <person name="Sisk P."/>
            <person name="Stolte C."/>
            <person name="Sykes S."/>
            <person name="Walk T."/>
            <person name="White J."/>
            <person name="Yandava C."/>
            <person name="Haas B."/>
            <person name="Nusbaum C."/>
            <person name="Birren B."/>
        </authorList>
    </citation>
    <scope>NUCLEOTIDE SEQUENCE</scope>
    <source>
        <strain evidence="2">R3-111a-1</strain>
    </source>
</reference>
<reference evidence="4" key="1">
    <citation type="submission" date="2010-07" db="EMBL/GenBank/DDBJ databases">
        <title>The genome sequence of Gaeumannomyces graminis var. tritici strain R3-111a-1.</title>
        <authorList>
            <consortium name="The Broad Institute Genome Sequencing Platform"/>
            <person name="Ma L.-J."/>
            <person name="Dead R."/>
            <person name="Young S."/>
            <person name="Zeng Q."/>
            <person name="Koehrsen M."/>
            <person name="Alvarado L."/>
            <person name="Berlin A."/>
            <person name="Chapman S.B."/>
            <person name="Chen Z."/>
            <person name="Freedman E."/>
            <person name="Gellesch M."/>
            <person name="Goldberg J."/>
            <person name="Griggs A."/>
            <person name="Gujja S."/>
            <person name="Heilman E.R."/>
            <person name="Heiman D."/>
            <person name="Hepburn T."/>
            <person name="Howarth C."/>
            <person name="Jen D."/>
            <person name="Larson L."/>
            <person name="Mehta T."/>
            <person name="Neiman D."/>
            <person name="Pearson M."/>
            <person name="Roberts A."/>
            <person name="Saif S."/>
            <person name="Shea T."/>
            <person name="Shenoy N."/>
            <person name="Sisk P."/>
            <person name="Stolte C."/>
            <person name="Sykes S."/>
            <person name="Walk T."/>
            <person name="White J."/>
            <person name="Yandava C."/>
            <person name="Haas B."/>
            <person name="Nusbaum C."/>
            <person name="Birren B."/>
        </authorList>
    </citation>
    <scope>NUCLEOTIDE SEQUENCE [LARGE SCALE GENOMIC DNA]</scope>
    <source>
        <strain evidence="4">R3-111a-1</strain>
    </source>
</reference>
<feature type="region of interest" description="Disordered" evidence="1">
    <location>
        <begin position="1"/>
        <end position="47"/>
    </location>
</feature>
<feature type="region of interest" description="Disordered" evidence="1">
    <location>
        <begin position="135"/>
        <end position="218"/>
    </location>
</feature>
<feature type="compositionally biased region" description="Basic and acidic residues" evidence="1">
    <location>
        <begin position="202"/>
        <end position="216"/>
    </location>
</feature>
<proteinExistence type="predicted"/>
<dbReference type="AlphaFoldDB" id="J3P1E4"/>
<organism evidence="2">
    <name type="scientific">Gaeumannomyces tritici (strain R3-111a-1)</name>
    <name type="common">Wheat and barley take-all root rot fungus</name>
    <name type="synonym">Gaeumannomyces graminis var. tritici</name>
    <dbReference type="NCBI Taxonomy" id="644352"/>
    <lineage>
        <taxon>Eukaryota</taxon>
        <taxon>Fungi</taxon>
        <taxon>Dikarya</taxon>
        <taxon>Ascomycota</taxon>
        <taxon>Pezizomycotina</taxon>
        <taxon>Sordariomycetes</taxon>
        <taxon>Sordariomycetidae</taxon>
        <taxon>Magnaporthales</taxon>
        <taxon>Magnaporthaceae</taxon>
        <taxon>Gaeumannomyces</taxon>
    </lineage>
</organism>
<sequence length="298" mass="32201">MQRAMQQAVIEATNTEPPQGCATIFPRVGGNTHPTEQPPLVARKRRGSIRAECGRERTSLPRLPRPHRQVGIAVVIGRPQPSVFAVEVGVVGRKGQTGFPGLGVRLELRTPANCRLLDDPIASLLAARPISDWQPIQGQPGVTPYLRRPTVDHPYRPTGSACQRSSAQTCQADGRAWRTDQDSAQREQPPAGWKDLTGGRMLSRDPGPKVEPKVDPGSRLPFLVCGAASSGNRDNAFHLPQTSRTEQAGTRSVIDEQTSPCIINGWLAAKAPMWQAAGGQQSPKRLGLADDGDWEVSS</sequence>
<reference evidence="3" key="4">
    <citation type="journal article" date="2015" name="G3 (Bethesda)">
        <title>Genome sequences of three phytopathogenic species of the Magnaporthaceae family of fungi.</title>
        <authorList>
            <person name="Okagaki L.H."/>
            <person name="Nunes C.C."/>
            <person name="Sailsbery J."/>
            <person name="Clay B."/>
            <person name="Brown D."/>
            <person name="John T."/>
            <person name="Oh Y."/>
            <person name="Young N."/>
            <person name="Fitzgerald M."/>
            <person name="Haas B.J."/>
            <person name="Zeng Q."/>
            <person name="Young S."/>
            <person name="Adiconis X."/>
            <person name="Fan L."/>
            <person name="Levin J.Z."/>
            <person name="Mitchell T.K."/>
            <person name="Okubara P.A."/>
            <person name="Farman M.L."/>
            <person name="Kohn L.M."/>
            <person name="Birren B."/>
            <person name="Ma L.-J."/>
            <person name="Dean R.A."/>
        </authorList>
    </citation>
    <scope>NUCLEOTIDE SEQUENCE</scope>
    <source>
        <strain evidence="3">R3-111a-1</strain>
    </source>
</reference>
<keyword evidence="4" id="KW-1185">Reference proteome</keyword>
<dbReference type="HOGENOM" id="CLU_933961_0_0_1"/>
<dbReference type="Proteomes" id="UP000006039">
    <property type="component" value="Unassembled WGS sequence"/>
</dbReference>
<reference evidence="2" key="3">
    <citation type="submission" date="2010-09" db="EMBL/GenBank/DDBJ databases">
        <title>Annotation of Gaeumannomyces graminis var. tritici R3-111a-1.</title>
        <authorList>
            <consortium name="The Broad Institute Genome Sequencing Platform"/>
            <person name="Ma L.-J."/>
            <person name="Dead R."/>
            <person name="Young S.K."/>
            <person name="Zeng Q."/>
            <person name="Gargeya S."/>
            <person name="Fitzgerald M."/>
            <person name="Haas B."/>
            <person name="Abouelleil A."/>
            <person name="Alvarado L."/>
            <person name="Arachchi H.M."/>
            <person name="Berlin A."/>
            <person name="Brown A."/>
            <person name="Chapman S.B."/>
            <person name="Chen Z."/>
            <person name="Dunbar C."/>
            <person name="Freedman E."/>
            <person name="Gearin G."/>
            <person name="Gellesch M."/>
            <person name="Goldberg J."/>
            <person name="Griggs A."/>
            <person name="Gujja S."/>
            <person name="Heiman D."/>
            <person name="Howarth C."/>
            <person name="Larson L."/>
            <person name="Lui A."/>
            <person name="MacDonald P.J.P."/>
            <person name="Mehta T."/>
            <person name="Montmayeur A."/>
            <person name="Murphy C."/>
            <person name="Neiman D."/>
            <person name="Pearson M."/>
            <person name="Priest M."/>
            <person name="Roberts A."/>
            <person name="Saif S."/>
            <person name="Shea T."/>
            <person name="Shenoy N."/>
            <person name="Sisk P."/>
            <person name="Stolte C."/>
            <person name="Sykes S."/>
            <person name="Yandava C."/>
            <person name="Wortman J."/>
            <person name="Nusbaum C."/>
            <person name="Birren B."/>
        </authorList>
    </citation>
    <scope>NUCLEOTIDE SEQUENCE</scope>
    <source>
        <strain evidence="2">R3-111a-1</strain>
    </source>
</reference>
<dbReference type="EMBL" id="GL385397">
    <property type="protein sequence ID" value="EJT77429.1"/>
    <property type="molecule type" value="Genomic_DNA"/>
</dbReference>
<protein>
    <submittedName>
        <fullName evidence="2 3">Uncharacterized protein</fullName>
    </submittedName>
</protein>
<evidence type="ECO:0000256" key="1">
    <source>
        <dbReference type="SAM" id="MobiDB-lite"/>
    </source>
</evidence>
<evidence type="ECO:0000313" key="2">
    <source>
        <dbReference type="EMBL" id="EJT77429.1"/>
    </source>
</evidence>
<evidence type="ECO:0000313" key="3">
    <source>
        <dbReference type="EnsemblFungi" id="EJT77429"/>
    </source>
</evidence>
<dbReference type="RefSeq" id="XP_009223429.1">
    <property type="nucleotide sequence ID" value="XM_009225165.1"/>
</dbReference>
<accession>J3P1E4</accession>
<feature type="region of interest" description="Disordered" evidence="1">
    <location>
        <begin position="276"/>
        <end position="298"/>
    </location>
</feature>
<feature type="compositionally biased region" description="Basic and acidic residues" evidence="1">
    <location>
        <begin position="175"/>
        <end position="185"/>
    </location>
</feature>
<reference evidence="3" key="5">
    <citation type="submission" date="2018-04" db="UniProtKB">
        <authorList>
            <consortium name="EnsemblFungi"/>
        </authorList>
    </citation>
    <scope>IDENTIFICATION</scope>
    <source>
        <strain evidence="3">R3-111a-1</strain>
    </source>
</reference>
<dbReference type="EnsemblFungi" id="EJT77429">
    <property type="protein sequence ID" value="EJT77429"/>
    <property type="gene ID" value="GGTG_07341"/>
</dbReference>
<evidence type="ECO:0000313" key="4">
    <source>
        <dbReference type="Proteomes" id="UP000006039"/>
    </source>
</evidence>
<dbReference type="VEuPathDB" id="FungiDB:GGTG_07341"/>
<name>J3P1E4_GAET3</name>
<gene>
    <name evidence="3" type="primary">20347799</name>
    <name evidence="2" type="ORF">GGTG_07341</name>
</gene>
<dbReference type="GeneID" id="20347799"/>